<dbReference type="AlphaFoldDB" id="A0A132PC83"/>
<sequence length="427" mass="45752">MTEIAERFDTEDADTDAQDRFHFASRPNAAVAARAAGVPVLDVVVPVYNEQAALAHSVRRLHRYLQENFGLPTRITIADNASVDATPRIAAELAAELDGVRVVRLEEKGRGRALHAVWSTSDAPVLAYMDVDLSTELTALAPLVAPLISGHSDLAIGTRLGRGSRVIRGAKREFISRCYNFILKSTLAARFSDAQCGFKAIRADVAERLLPHVADTGWFFDTELLVLAERSGLRIHEVPVDWVDDPDSRVDIVATATADLKGIGRLLRGFANGSIPVNTIAAQLGSSRNSAAPGSLLRQVVRFGAVGVVSTLAYLLLFVALRSGLGAQAANLVALLLTAIGNTAANRRFTFGIAGARNVTRHHLEGLTVFGIALTITSGSLGLLHALTPQPHPAVELAVLVAANLAATVVRFVLLRGWVFHPSRTRR</sequence>
<dbReference type="InterPro" id="IPR001173">
    <property type="entry name" value="Glyco_trans_2-like"/>
</dbReference>
<gene>
    <name evidence="17" type="ORF">AFM11_34925</name>
</gene>
<dbReference type="GO" id="GO:0004581">
    <property type="term" value="F:dolichyl-phosphate beta-glucosyltransferase activity"/>
    <property type="evidence" value="ECO:0007669"/>
    <property type="project" value="UniProtKB-EC"/>
</dbReference>
<comment type="catalytic activity">
    <reaction evidence="13">
        <text>a di-trans,poly-cis-dolichyl phosphate + UDP-alpha-D-glucose = a di-trans,poly-cis-dolichyl beta-D-glucosyl phosphate + UDP</text>
        <dbReference type="Rhea" id="RHEA:15401"/>
        <dbReference type="Rhea" id="RHEA-COMP:19498"/>
        <dbReference type="Rhea" id="RHEA-COMP:19502"/>
        <dbReference type="ChEBI" id="CHEBI:57525"/>
        <dbReference type="ChEBI" id="CHEBI:57683"/>
        <dbReference type="ChEBI" id="CHEBI:58223"/>
        <dbReference type="ChEBI" id="CHEBI:58885"/>
        <dbReference type="EC" id="2.4.1.117"/>
    </reaction>
    <physiologicalReaction direction="left-to-right" evidence="13">
        <dbReference type="Rhea" id="RHEA:15402"/>
    </physiologicalReaction>
</comment>
<dbReference type="Pfam" id="PF04138">
    <property type="entry name" value="GtrA_DPMS_TM"/>
    <property type="match status" value="1"/>
</dbReference>
<evidence type="ECO:0000256" key="2">
    <source>
        <dbReference type="ARBA" id="ARBA00004389"/>
    </source>
</evidence>
<dbReference type="SUPFAM" id="SSF53448">
    <property type="entry name" value="Nucleotide-diphospho-sugar transferases"/>
    <property type="match status" value="1"/>
</dbReference>
<dbReference type="Gene3D" id="3.90.550.10">
    <property type="entry name" value="Spore Coat Polysaccharide Biosynthesis Protein SpsA, Chain A"/>
    <property type="match status" value="1"/>
</dbReference>
<evidence type="ECO:0000256" key="4">
    <source>
        <dbReference type="ARBA" id="ARBA00006739"/>
    </source>
</evidence>
<comment type="caution">
    <text evidence="17">The sequence shown here is derived from an EMBL/GenBank/DDBJ whole genome shotgun (WGS) entry which is preliminary data.</text>
</comment>
<evidence type="ECO:0000256" key="7">
    <source>
        <dbReference type="ARBA" id="ARBA00022679"/>
    </source>
</evidence>
<dbReference type="GO" id="GO:0006487">
    <property type="term" value="P:protein N-linked glycosylation"/>
    <property type="evidence" value="ECO:0007669"/>
    <property type="project" value="TreeGrafter"/>
</dbReference>
<keyword evidence="8 14" id="KW-0812">Transmembrane</keyword>
<comment type="subcellular location">
    <subcellularLocation>
        <location evidence="2">Endoplasmic reticulum membrane</location>
        <topology evidence="2">Single-pass membrane protein</topology>
    </subcellularLocation>
    <subcellularLocation>
        <location evidence="1">Membrane</location>
        <topology evidence="1">Multi-pass membrane protein</topology>
    </subcellularLocation>
</comment>
<evidence type="ECO:0000256" key="12">
    <source>
        <dbReference type="ARBA" id="ARBA00023136"/>
    </source>
</evidence>
<keyword evidence="10" id="KW-0735">Signal-anchor</keyword>
<dbReference type="CDD" id="cd04188">
    <property type="entry name" value="DPG_synthase"/>
    <property type="match status" value="1"/>
</dbReference>
<evidence type="ECO:0000256" key="10">
    <source>
        <dbReference type="ARBA" id="ARBA00022968"/>
    </source>
</evidence>
<evidence type="ECO:0000256" key="1">
    <source>
        <dbReference type="ARBA" id="ARBA00004141"/>
    </source>
</evidence>
<proteinExistence type="inferred from homology"/>
<feature type="transmembrane region" description="Helical" evidence="14">
    <location>
        <begin position="327"/>
        <end position="345"/>
    </location>
</feature>
<keyword evidence="11 14" id="KW-1133">Transmembrane helix</keyword>
<dbReference type="GO" id="GO:0016020">
    <property type="term" value="C:membrane"/>
    <property type="evidence" value="ECO:0007669"/>
    <property type="project" value="UniProtKB-SubCell"/>
</dbReference>
<dbReference type="Pfam" id="PF00535">
    <property type="entry name" value="Glycos_transf_2"/>
    <property type="match status" value="1"/>
</dbReference>
<evidence type="ECO:0000256" key="3">
    <source>
        <dbReference type="ARBA" id="ARBA00004922"/>
    </source>
</evidence>
<accession>A0A132PC83</accession>
<protein>
    <recommendedName>
        <fullName evidence="5">dolichyl-phosphate beta-glucosyltransferase</fullName>
        <ecNumber evidence="5">2.4.1.117</ecNumber>
    </recommendedName>
</protein>
<feature type="domain" description="GtrA/DPMS transmembrane" evidence="16">
    <location>
        <begin position="302"/>
        <end position="420"/>
    </location>
</feature>
<dbReference type="Proteomes" id="UP000070612">
    <property type="component" value="Unassembled WGS sequence"/>
</dbReference>
<feature type="transmembrane region" description="Helical" evidence="14">
    <location>
        <begin position="397"/>
        <end position="419"/>
    </location>
</feature>
<feature type="transmembrane region" description="Helical" evidence="14">
    <location>
        <begin position="366"/>
        <end position="385"/>
    </location>
</feature>
<dbReference type="InterPro" id="IPR035518">
    <property type="entry name" value="DPG_synthase"/>
</dbReference>
<evidence type="ECO:0000313" key="18">
    <source>
        <dbReference type="Proteomes" id="UP000070612"/>
    </source>
</evidence>
<keyword evidence="9" id="KW-0256">Endoplasmic reticulum</keyword>
<dbReference type="FunFam" id="3.90.550.10:FF:000131">
    <property type="entry name" value="Glycosyl transferase"/>
    <property type="match status" value="1"/>
</dbReference>
<comment type="pathway">
    <text evidence="3">Protein modification; protein glycosylation.</text>
</comment>
<dbReference type="InterPro" id="IPR007267">
    <property type="entry name" value="GtrA_DPMS_TM"/>
</dbReference>
<dbReference type="STRING" id="59750.AWC31_02095"/>
<keyword evidence="18" id="KW-1185">Reference proteome</keyword>
<dbReference type="EMBL" id="LGTW01000040">
    <property type="protein sequence ID" value="KWX19592.1"/>
    <property type="molecule type" value="Genomic_DNA"/>
</dbReference>
<evidence type="ECO:0000256" key="14">
    <source>
        <dbReference type="SAM" id="Phobius"/>
    </source>
</evidence>
<evidence type="ECO:0000256" key="5">
    <source>
        <dbReference type="ARBA" id="ARBA00012583"/>
    </source>
</evidence>
<dbReference type="PANTHER" id="PTHR10859:SF91">
    <property type="entry name" value="DOLICHYL-PHOSPHATE BETA-GLUCOSYLTRANSFERASE"/>
    <property type="match status" value="1"/>
</dbReference>
<evidence type="ECO:0000256" key="9">
    <source>
        <dbReference type="ARBA" id="ARBA00022824"/>
    </source>
</evidence>
<keyword evidence="12 14" id="KW-0472">Membrane</keyword>
<keyword evidence="7" id="KW-0808">Transferase</keyword>
<evidence type="ECO:0000256" key="8">
    <source>
        <dbReference type="ARBA" id="ARBA00022692"/>
    </source>
</evidence>
<evidence type="ECO:0000259" key="16">
    <source>
        <dbReference type="Pfam" id="PF04138"/>
    </source>
</evidence>
<evidence type="ECO:0000256" key="13">
    <source>
        <dbReference type="ARBA" id="ARBA00045097"/>
    </source>
</evidence>
<feature type="domain" description="Glycosyltransferase 2-like" evidence="15">
    <location>
        <begin position="43"/>
        <end position="209"/>
    </location>
</feature>
<dbReference type="PATRIC" id="fig|59750.3.peg.5714"/>
<evidence type="ECO:0000256" key="6">
    <source>
        <dbReference type="ARBA" id="ARBA00022676"/>
    </source>
</evidence>
<keyword evidence="6" id="KW-0328">Glycosyltransferase</keyword>
<dbReference type="EC" id="2.4.1.117" evidence="5"/>
<comment type="similarity">
    <text evidence="4">Belongs to the glycosyltransferase 2 family.</text>
</comment>
<reference evidence="17 18" key="1">
    <citation type="submission" date="2015-07" db="EMBL/GenBank/DDBJ databases">
        <title>A draft genome sequence of Mycobacterium wolinskyi.</title>
        <authorList>
            <person name="de Man T.J."/>
            <person name="Perry K.A."/>
            <person name="Coulliette A.D."/>
            <person name="Jensen B."/>
            <person name="Toney N.C."/>
            <person name="Limbago B.M."/>
            <person name="Noble-Wang J."/>
        </authorList>
    </citation>
    <scope>NUCLEOTIDE SEQUENCE [LARGE SCALE GENOMIC DNA]</scope>
    <source>
        <strain evidence="17 18">CDC_01</strain>
    </source>
</reference>
<organism evidence="17 18">
    <name type="scientific">Mycolicibacterium wolinskyi</name>
    <dbReference type="NCBI Taxonomy" id="59750"/>
    <lineage>
        <taxon>Bacteria</taxon>
        <taxon>Bacillati</taxon>
        <taxon>Actinomycetota</taxon>
        <taxon>Actinomycetes</taxon>
        <taxon>Mycobacteriales</taxon>
        <taxon>Mycobacteriaceae</taxon>
        <taxon>Mycolicibacterium</taxon>
    </lineage>
</organism>
<dbReference type="GO" id="GO:0000271">
    <property type="term" value="P:polysaccharide biosynthetic process"/>
    <property type="evidence" value="ECO:0007669"/>
    <property type="project" value="InterPro"/>
</dbReference>
<evidence type="ECO:0000313" key="17">
    <source>
        <dbReference type="EMBL" id="KWX19592.1"/>
    </source>
</evidence>
<name>A0A132PC83_9MYCO</name>
<evidence type="ECO:0000256" key="11">
    <source>
        <dbReference type="ARBA" id="ARBA00022989"/>
    </source>
</evidence>
<feature type="transmembrane region" description="Helical" evidence="14">
    <location>
        <begin position="300"/>
        <end position="321"/>
    </location>
</feature>
<dbReference type="PANTHER" id="PTHR10859">
    <property type="entry name" value="GLYCOSYL TRANSFERASE"/>
    <property type="match status" value="1"/>
</dbReference>
<dbReference type="RefSeq" id="WP_067859550.1">
    <property type="nucleotide sequence ID" value="NZ_LGTW01000040.1"/>
</dbReference>
<dbReference type="InterPro" id="IPR029044">
    <property type="entry name" value="Nucleotide-diphossugar_trans"/>
</dbReference>
<evidence type="ECO:0000259" key="15">
    <source>
        <dbReference type="Pfam" id="PF00535"/>
    </source>
</evidence>